<keyword evidence="4" id="KW-1185">Reference proteome</keyword>
<name>A0A6A6J4H0_9PLEO</name>
<proteinExistence type="predicted"/>
<dbReference type="RefSeq" id="XP_033692335.1">
    <property type="nucleotide sequence ID" value="XM_033823069.1"/>
</dbReference>
<feature type="transmembrane region" description="Helical" evidence="2">
    <location>
        <begin position="464"/>
        <end position="485"/>
    </location>
</feature>
<sequence length="670" mass="75211">MGWSFHGHKRDVDAEKHLKRLHKTIPLIEDPLTGADHENLVFCQRHEANTLELFFDLFFVANLATFTTYHSITDGSYLVAYIGFFGILWSCWFQVTLYDVRFARDSLYERICKTIQFIVFVGLALVGSSFNPLSKKANNTNFRILCYTLVISRALLAIQYAVVLFYIVRARFTKLYIPLGLMIGLYVLAAGTFGAMTPAFQESEQVHHGVYTVWWIVMLLEAVAAITISSVWRMLSFKKTHLMERMSLLTLIVIGEGAIGVTKTVSRIMGKYGLEVEGCFLIMCIIIILVLIWALYFDHFPHGHYGTIRQQIWSLLHFPFQLAIVGVVEGSQQLALARYVLKNYNKIDASILKYCVDENLGGEKLRDSLLKLLDYWDFDGKYETYGFQNMVSGYIYDIGNSTGICSPANATEYASTGEWPQNFYNMTLNIFDGVYIGLGMKLPIDKLEKYNAINIAAKSWSVVYLYYWVSICVLVSCSIVFLLLIRRHKADLFDFVSVGSRLIALAVGGAMIALTANDNTLYSFLSSPAVLPACLALLFLIRFFDKLSATFCNWHLKGSGQPYAKEYDEDHHHGSQGSHSETHEHAHATGHAHHDSLAVDRWKSAAWSTHSDTQPLTATSTEYHSVDPRQSYAMTPLISPPIASPPPAGGYMPLAPGGYMPVGTGQNYGA</sequence>
<feature type="transmembrane region" description="Helical" evidence="2">
    <location>
        <begin position="280"/>
        <end position="297"/>
    </location>
</feature>
<feature type="compositionally biased region" description="Basic and acidic residues" evidence="1">
    <location>
        <begin position="580"/>
        <end position="593"/>
    </location>
</feature>
<dbReference type="Proteomes" id="UP000800094">
    <property type="component" value="Unassembled WGS sequence"/>
</dbReference>
<feature type="transmembrane region" description="Helical" evidence="2">
    <location>
        <begin position="247"/>
        <end position="268"/>
    </location>
</feature>
<feature type="transmembrane region" description="Helical" evidence="2">
    <location>
        <begin position="492"/>
        <end position="514"/>
    </location>
</feature>
<protein>
    <recommendedName>
        <fullName evidence="5">Low temperature requirement A</fullName>
    </recommendedName>
</protein>
<accession>A0A6A6J4H0</accession>
<dbReference type="EMBL" id="ML987189">
    <property type="protein sequence ID" value="KAF2257331.1"/>
    <property type="molecule type" value="Genomic_DNA"/>
</dbReference>
<dbReference type="PANTHER" id="PTHR42101:SF1">
    <property type="entry name" value="LOW TEMPERATURE REQUIREMENT A"/>
    <property type="match status" value="1"/>
</dbReference>
<feature type="transmembrane region" description="Helical" evidence="2">
    <location>
        <begin position="175"/>
        <end position="200"/>
    </location>
</feature>
<dbReference type="GeneID" id="54576399"/>
<gene>
    <name evidence="3" type="ORF">BU26DRAFT_414420</name>
</gene>
<reference evidence="3" key="1">
    <citation type="journal article" date="2020" name="Stud. Mycol.">
        <title>101 Dothideomycetes genomes: a test case for predicting lifestyles and emergence of pathogens.</title>
        <authorList>
            <person name="Haridas S."/>
            <person name="Albert R."/>
            <person name="Binder M."/>
            <person name="Bloem J."/>
            <person name="Labutti K."/>
            <person name="Salamov A."/>
            <person name="Andreopoulos B."/>
            <person name="Baker S."/>
            <person name="Barry K."/>
            <person name="Bills G."/>
            <person name="Bluhm B."/>
            <person name="Cannon C."/>
            <person name="Castanera R."/>
            <person name="Culley D."/>
            <person name="Daum C."/>
            <person name="Ezra D."/>
            <person name="Gonzalez J."/>
            <person name="Henrissat B."/>
            <person name="Kuo A."/>
            <person name="Liang C."/>
            <person name="Lipzen A."/>
            <person name="Lutzoni F."/>
            <person name="Magnuson J."/>
            <person name="Mondo S."/>
            <person name="Nolan M."/>
            <person name="Ohm R."/>
            <person name="Pangilinan J."/>
            <person name="Park H.-J."/>
            <person name="Ramirez L."/>
            <person name="Alfaro M."/>
            <person name="Sun H."/>
            <person name="Tritt A."/>
            <person name="Yoshinaga Y."/>
            <person name="Zwiers L.-H."/>
            <person name="Turgeon B."/>
            <person name="Goodwin S."/>
            <person name="Spatafora J."/>
            <person name="Crous P."/>
            <person name="Grigoriev I."/>
        </authorList>
    </citation>
    <scope>NUCLEOTIDE SEQUENCE</scope>
    <source>
        <strain evidence="3">CBS 122368</strain>
    </source>
</reference>
<dbReference type="InterPro" id="IPR010640">
    <property type="entry name" value="Low_temperature_requirement_A"/>
</dbReference>
<keyword evidence="2" id="KW-1133">Transmembrane helix</keyword>
<feature type="transmembrane region" description="Helical" evidence="2">
    <location>
        <begin position="212"/>
        <end position="235"/>
    </location>
</feature>
<evidence type="ECO:0000313" key="3">
    <source>
        <dbReference type="EMBL" id="KAF2257331.1"/>
    </source>
</evidence>
<dbReference type="OrthoDB" id="3177213at2759"/>
<keyword evidence="2" id="KW-0812">Transmembrane</keyword>
<feature type="region of interest" description="Disordered" evidence="1">
    <location>
        <begin position="565"/>
        <end position="593"/>
    </location>
</feature>
<evidence type="ECO:0000256" key="1">
    <source>
        <dbReference type="SAM" id="MobiDB-lite"/>
    </source>
</evidence>
<evidence type="ECO:0000256" key="2">
    <source>
        <dbReference type="SAM" id="Phobius"/>
    </source>
</evidence>
<dbReference type="PANTHER" id="PTHR42101">
    <property type="entry name" value="CHROMOSOME 16, WHOLE GENOME SHOTGUN SEQUENCE"/>
    <property type="match status" value="1"/>
</dbReference>
<dbReference type="Pfam" id="PF06772">
    <property type="entry name" value="LtrA"/>
    <property type="match status" value="1"/>
</dbReference>
<keyword evidence="2" id="KW-0472">Membrane</keyword>
<feature type="transmembrane region" description="Helical" evidence="2">
    <location>
        <begin position="110"/>
        <end position="130"/>
    </location>
</feature>
<organism evidence="3 4">
    <name type="scientific">Trematosphaeria pertusa</name>
    <dbReference type="NCBI Taxonomy" id="390896"/>
    <lineage>
        <taxon>Eukaryota</taxon>
        <taxon>Fungi</taxon>
        <taxon>Dikarya</taxon>
        <taxon>Ascomycota</taxon>
        <taxon>Pezizomycotina</taxon>
        <taxon>Dothideomycetes</taxon>
        <taxon>Pleosporomycetidae</taxon>
        <taxon>Pleosporales</taxon>
        <taxon>Massarineae</taxon>
        <taxon>Trematosphaeriaceae</taxon>
        <taxon>Trematosphaeria</taxon>
    </lineage>
</organism>
<dbReference type="AlphaFoldDB" id="A0A6A6J4H0"/>
<feature type="transmembrane region" description="Helical" evidence="2">
    <location>
        <begin position="520"/>
        <end position="541"/>
    </location>
</feature>
<feature type="transmembrane region" description="Helical" evidence="2">
    <location>
        <begin position="78"/>
        <end position="98"/>
    </location>
</feature>
<evidence type="ECO:0000313" key="4">
    <source>
        <dbReference type="Proteomes" id="UP000800094"/>
    </source>
</evidence>
<evidence type="ECO:0008006" key="5">
    <source>
        <dbReference type="Google" id="ProtNLM"/>
    </source>
</evidence>
<feature type="transmembrane region" description="Helical" evidence="2">
    <location>
        <begin position="53"/>
        <end position="72"/>
    </location>
</feature>
<feature type="transmembrane region" description="Helical" evidence="2">
    <location>
        <begin position="142"/>
        <end position="168"/>
    </location>
</feature>